<keyword evidence="2" id="KW-1185">Reference proteome</keyword>
<proteinExistence type="predicted"/>
<evidence type="ECO:0000313" key="2">
    <source>
        <dbReference type="Proteomes" id="UP000249661"/>
    </source>
</evidence>
<accession>A0ACD1GWH2</accession>
<gene>
    <name evidence="1" type="ORF">BO66DRAFT_431827</name>
</gene>
<evidence type="ECO:0000313" key="1">
    <source>
        <dbReference type="EMBL" id="RAH65695.1"/>
    </source>
</evidence>
<sequence>MSNYMPCVLPFLWHVMCRREVAGRDPRIVYAYSLIWTRTDMPVMRTPVFVEYSLPHGNYRYQCNPCASPRSSRSGISPYNRGALTILAWLVIGSKHRTPLSTVPLVSLGSTVDRLVIAAELRTLVQSRDPDRECSTVPISESVSSIQINRALRYPMLKHSPRKKPAHPARFTVS</sequence>
<reference evidence="1" key="1">
    <citation type="submission" date="2018-02" db="EMBL/GenBank/DDBJ databases">
        <title>The genomes of Aspergillus section Nigri reveals drivers in fungal speciation.</title>
        <authorList>
            <consortium name="DOE Joint Genome Institute"/>
            <person name="Vesth T.C."/>
            <person name="Nybo J."/>
            <person name="Theobald S."/>
            <person name="Brandl J."/>
            <person name="Frisvad J.C."/>
            <person name="Nielsen K.F."/>
            <person name="Lyhne E.K."/>
            <person name="Kogle M.E."/>
            <person name="Kuo A."/>
            <person name="Riley R."/>
            <person name="Clum A."/>
            <person name="Nolan M."/>
            <person name="Lipzen A."/>
            <person name="Salamov A."/>
            <person name="Henrissat B."/>
            <person name="Wiebenga A."/>
            <person name="De vries R.P."/>
            <person name="Grigoriev I.V."/>
            <person name="Mortensen U.H."/>
            <person name="Andersen M.R."/>
            <person name="Baker S.E."/>
        </authorList>
    </citation>
    <scope>NUCLEOTIDE SEQUENCE</scope>
    <source>
        <strain evidence="1">CBS 121060</strain>
    </source>
</reference>
<name>A0ACD1GWH2_9EURO</name>
<protein>
    <submittedName>
        <fullName evidence="1">Uncharacterized protein</fullName>
    </submittedName>
</protein>
<dbReference type="EMBL" id="KZ824991">
    <property type="protein sequence ID" value="RAH65695.1"/>
    <property type="molecule type" value="Genomic_DNA"/>
</dbReference>
<organism evidence="1 2">
    <name type="scientific">Aspergillus aculeatinus CBS 121060</name>
    <dbReference type="NCBI Taxonomy" id="1448322"/>
    <lineage>
        <taxon>Eukaryota</taxon>
        <taxon>Fungi</taxon>
        <taxon>Dikarya</taxon>
        <taxon>Ascomycota</taxon>
        <taxon>Pezizomycotina</taxon>
        <taxon>Eurotiomycetes</taxon>
        <taxon>Eurotiomycetidae</taxon>
        <taxon>Eurotiales</taxon>
        <taxon>Aspergillaceae</taxon>
        <taxon>Aspergillus</taxon>
        <taxon>Aspergillus subgen. Circumdati</taxon>
    </lineage>
</organism>
<dbReference type="Proteomes" id="UP000249661">
    <property type="component" value="Unassembled WGS sequence"/>
</dbReference>